<evidence type="ECO:0000256" key="3">
    <source>
        <dbReference type="ARBA" id="ARBA00022989"/>
    </source>
</evidence>
<dbReference type="PIRSF" id="PIRSF006648">
    <property type="entry name" value="DrrB"/>
    <property type="match status" value="1"/>
</dbReference>
<dbReference type="PROSITE" id="PS51012">
    <property type="entry name" value="ABC_TM2"/>
    <property type="match status" value="1"/>
</dbReference>
<evidence type="ECO:0000256" key="4">
    <source>
        <dbReference type="ARBA" id="ARBA00023136"/>
    </source>
</evidence>
<keyword evidence="4 5" id="KW-0472">Membrane</keyword>
<feature type="domain" description="ABC transmembrane type-2" evidence="6">
    <location>
        <begin position="34"/>
        <end position="263"/>
    </location>
</feature>
<feature type="transmembrane region" description="Helical" evidence="5">
    <location>
        <begin position="236"/>
        <end position="257"/>
    </location>
</feature>
<evidence type="ECO:0000256" key="2">
    <source>
        <dbReference type="ARBA" id="ARBA00022692"/>
    </source>
</evidence>
<evidence type="ECO:0000313" key="7">
    <source>
        <dbReference type="EMBL" id="UTI63868.1"/>
    </source>
</evidence>
<keyword evidence="2 5" id="KW-0812">Transmembrane</keyword>
<dbReference type="NCBIfam" id="NF011648">
    <property type="entry name" value="PRK15066.1"/>
    <property type="match status" value="1"/>
</dbReference>
<reference evidence="7 8" key="1">
    <citation type="submission" date="2022-06" db="EMBL/GenBank/DDBJ databases">
        <title>Paraconexibacter antarcticus.</title>
        <authorList>
            <person name="Kim C.S."/>
        </authorList>
    </citation>
    <scope>NUCLEOTIDE SEQUENCE [LARGE SCALE GENOMIC DNA]</scope>
    <source>
        <strain evidence="7 8">02-257</strain>
    </source>
</reference>
<evidence type="ECO:0000313" key="8">
    <source>
        <dbReference type="Proteomes" id="UP001056035"/>
    </source>
</evidence>
<feature type="transmembrane region" description="Helical" evidence="5">
    <location>
        <begin position="184"/>
        <end position="206"/>
    </location>
</feature>
<keyword evidence="5" id="KW-0813">Transport</keyword>
<dbReference type="PANTHER" id="PTHR43332:SF2">
    <property type="entry name" value="INNER MEMBRANE TRANSPORT PERMEASE YADH"/>
    <property type="match status" value="1"/>
</dbReference>
<accession>A0ABY5DRI5</accession>
<comment type="subcellular location">
    <subcellularLocation>
        <location evidence="5">Cell membrane</location>
        <topology evidence="5">Multi-pass membrane protein</topology>
    </subcellularLocation>
    <subcellularLocation>
        <location evidence="1">Membrane</location>
        <topology evidence="1">Multi-pass membrane protein</topology>
    </subcellularLocation>
</comment>
<feature type="transmembrane region" description="Helical" evidence="5">
    <location>
        <begin position="70"/>
        <end position="89"/>
    </location>
</feature>
<dbReference type="EMBL" id="CP098502">
    <property type="protein sequence ID" value="UTI63868.1"/>
    <property type="molecule type" value="Genomic_DNA"/>
</dbReference>
<proteinExistence type="inferred from homology"/>
<keyword evidence="5" id="KW-1003">Cell membrane</keyword>
<dbReference type="InterPro" id="IPR013525">
    <property type="entry name" value="ABC2_TM"/>
</dbReference>
<evidence type="ECO:0000259" key="6">
    <source>
        <dbReference type="PROSITE" id="PS51012"/>
    </source>
</evidence>
<gene>
    <name evidence="7" type="ORF">NBH00_21300</name>
</gene>
<dbReference type="RefSeq" id="WP_254570589.1">
    <property type="nucleotide sequence ID" value="NZ_CP098502.1"/>
</dbReference>
<comment type="similarity">
    <text evidence="5">Belongs to the ABC-2 integral membrane protein family.</text>
</comment>
<name>A0ABY5DRI5_9ACTN</name>
<evidence type="ECO:0000256" key="5">
    <source>
        <dbReference type="RuleBase" id="RU361157"/>
    </source>
</evidence>
<keyword evidence="8" id="KW-1185">Reference proteome</keyword>
<evidence type="ECO:0000256" key="1">
    <source>
        <dbReference type="ARBA" id="ARBA00004141"/>
    </source>
</evidence>
<sequence>MSTRDLTARRSFALSEAQIRFGALLRREVSRFMKIKRQTVGAPLLETFLYISVFGAALGSRVGHLHGYKYVVFVVPGLIMMAWAINAFSNNSSSILQQKFQRAIDDQLSSPASPLELLLAFSLGGFLRGALISTLTFIAASLLVDLPVHHPVVLALSLSLVGFFFAQLGVLIGVRAEQFDDVSFAQTFVLQPLIFLGGVFYSSALLPQPYETITHLNPVYYMINLVRYGFLDYTEASVALSLGLLTVAVTALFALNLRLFRIGYRLRA</sequence>
<feature type="transmembrane region" description="Helical" evidence="5">
    <location>
        <begin position="152"/>
        <end position="172"/>
    </location>
</feature>
<dbReference type="PRINTS" id="PR00164">
    <property type="entry name" value="ABC2TRNSPORT"/>
</dbReference>
<dbReference type="Proteomes" id="UP001056035">
    <property type="component" value="Chromosome"/>
</dbReference>
<keyword evidence="3 5" id="KW-1133">Transmembrane helix</keyword>
<dbReference type="InterPro" id="IPR047817">
    <property type="entry name" value="ABC2_TM_bact-type"/>
</dbReference>
<dbReference type="InterPro" id="IPR052522">
    <property type="entry name" value="ABC-2_transport_permease"/>
</dbReference>
<feature type="transmembrane region" description="Helical" evidence="5">
    <location>
        <begin position="40"/>
        <end position="58"/>
    </location>
</feature>
<dbReference type="InterPro" id="IPR000412">
    <property type="entry name" value="ABC_2_transport"/>
</dbReference>
<protein>
    <recommendedName>
        <fullName evidence="5">Transport permease protein</fullName>
    </recommendedName>
</protein>
<feature type="transmembrane region" description="Helical" evidence="5">
    <location>
        <begin position="117"/>
        <end position="140"/>
    </location>
</feature>
<organism evidence="7 8">
    <name type="scientific">Paraconexibacter antarcticus</name>
    <dbReference type="NCBI Taxonomy" id="2949664"/>
    <lineage>
        <taxon>Bacteria</taxon>
        <taxon>Bacillati</taxon>
        <taxon>Actinomycetota</taxon>
        <taxon>Thermoleophilia</taxon>
        <taxon>Solirubrobacterales</taxon>
        <taxon>Paraconexibacteraceae</taxon>
        <taxon>Paraconexibacter</taxon>
    </lineage>
</organism>
<dbReference type="PANTHER" id="PTHR43332">
    <property type="entry name" value="INNER MEMBRANE TRANSPORT PERMEASE YADH-RELATED"/>
    <property type="match status" value="1"/>
</dbReference>
<dbReference type="Pfam" id="PF01061">
    <property type="entry name" value="ABC2_membrane"/>
    <property type="match status" value="1"/>
</dbReference>